<dbReference type="RefSeq" id="WP_195171985.1">
    <property type="nucleotide sequence ID" value="NZ_CP062983.1"/>
</dbReference>
<keyword evidence="1" id="KW-1133">Transmembrane helix</keyword>
<name>A0A7S8EBK1_9CHLR</name>
<keyword evidence="1" id="KW-0472">Membrane</keyword>
<evidence type="ECO:0000313" key="3">
    <source>
        <dbReference type="Proteomes" id="UP000594468"/>
    </source>
</evidence>
<feature type="transmembrane region" description="Helical" evidence="1">
    <location>
        <begin position="148"/>
        <end position="167"/>
    </location>
</feature>
<dbReference type="Proteomes" id="UP000594468">
    <property type="component" value="Chromosome"/>
</dbReference>
<reference evidence="2 3" key="1">
    <citation type="submission" date="2020-02" db="EMBL/GenBank/DDBJ databases">
        <authorList>
            <person name="Zheng R.K."/>
            <person name="Sun C.M."/>
        </authorList>
    </citation>
    <scope>NUCLEOTIDE SEQUENCE [LARGE SCALE GENOMIC DNA]</scope>
    <source>
        <strain evidence="3">rifampicinis</strain>
    </source>
</reference>
<dbReference type="KEGG" id="pmet:G4Y79_05955"/>
<proteinExistence type="predicted"/>
<keyword evidence="3" id="KW-1185">Reference proteome</keyword>
<organism evidence="2 3">
    <name type="scientific">Phototrophicus methaneseepsis</name>
    <dbReference type="NCBI Taxonomy" id="2710758"/>
    <lineage>
        <taxon>Bacteria</taxon>
        <taxon>Bacillati</taxon>
        <taxon>Chloroflexota</taxon>
        <taxon>Candidatus Thermofontia</taxon>
        <taxon>Phototrophicales</taxon>
        <taxon>Phototrophicaceae</taxon>
        <taxon>Phototrophicus</taxon>
    </lineage>
</organism>
<evidence type="ECO:0000256" key="1">
    <source>
        <dbReference type="SAM" id="Phobius"/>
    </source>
</evidence>
<protein>
    <submittedName>
        <fullName evidence="2">Uncharacterized protein</fullName>
    </submittedName>
</protein>
<feature type="transmembrane region" description="Helical" evidence="1">
    <location>
        <begin position="51"/>
        <end position="71"/>
    </location>
</feature>
<feature type="transmembrane region" description="Helical" evidence="1">
    <location>
        <begin position="216"/>
        <end position="239"/>
    </location>
</feature>
<dbReference type="AlphaFoldDB" id="A0A7S8EBK1"/>
<dbReference type="EMBL" id="CP062983">
    <property type="protein sequence ID" value="QPC83921.1"/>
    <property type="molecule type" value="Genomic_DNA"/>
</dbReference>
<feature type="transmembrane region" description="Helical" evidence="1">
    <location>
        <begin position="251"/>
        <end position="271"/>
    </location>
</feature>
<feature type="transmembrane region" description="Helical" evidence="1">
    <location>
        <begin position="187"/>
        <end position="209"/>
    </location>
</feature>
<gene>
    <name evidence="2" type="ORF">G4Y79_05955</name>
</gene>
<keyword evidence="1" id="KW-0812">Transmembrane</keyword>
<evidence type="ECO:0000313" key="2">
    <source>
        <dbReference type="EMBL" id="QPC83921.1"/>
    </source>
</evidence>
<accession>A0A7S8EBK1</accession>
<feature type="transmembrane region" description="Helical" evidence="1">
    <location>
        <begin position="106"/>
        <end position="127"/>
    </location>
</feature>
<sequence length="287" mass="31628">MSDTKPITAKNRLVWAERLAWLALLLALIAAIAGAFVTDLYRDPVQLVEWMRVNDISVLVAILPFLLISLWGTARGSILGRLVTLGALGALFYLYMYLAFSAVVTWVTFLHIAIVGVSFWAIVLTYTSLDAHEAEEVLKARVPRWPTAGFLFFMAAITIAHWLPIIYEAATSGSLPADFITYEWATNPLMTIELAFIVPLSLAAGVRLIRHEAGGITFAVPLIVLYTLLNVGLLLSPIIFAINGQSLDTDLLVFGIVFTILPLLLLLPIFFRPDTRSHDRIHAAGRA</sequence>
<feature type="transmembrane region" description="Helical" evidence="1">
    <location>
        <begin position="78"/>
        <end position="100"/>
    </location>
</feature>